<dbReference type="EMBL" id="JALAZD010000001">
    <property type="protein sequence ID" value="MCI0127691.1"/>
    <property type="molecule type" value="Genomic_DNA"/>
</dbReference>
<evidence type="ECO:0000256" key="3">
    <source>
        <dbReference type="ARBA" id="ARBA00023163"/>
    </source>
</evidence>
<dbReference type="Pfam" id="PF01638">
    <property type="entry name" value="HxlR"/>
    <property type="match status" value="1"/>
</dbReference>
<organism evidence="6 7">
    <name type="scientific">Paradevosia shaoguanensis</name>
    <dbReference type="NCBI Taxonomy" id="1335043"/>
    <lineage>
        <taxon>Bacteria</taxon>
        <taxon>Pseudomonadati</taxon>
        <taxon>Pseudomonadota</taxon>
        <taxon>Alphaproteobacteria</taxon>
        <taxon>Hyphomicrobiales</taxon>
        <taxon>Devosiaceae</taxon>
        <taxon>Paradevosia</taxon>
    </lineage>
</organism>
<name>A0AA41UGS9_9HYPH</name>
<protein>
    <submittedName>
        <fullName evidence="6">Helix-turn-helix transcriptional regulator</fullName>
    </submittedName>
</protein>
<evidence type="ECO:0000256" key="2">
    <source>
        <dbReference type="ARBA" id="ARBA00023125"/>
    </source>
</evidence>
<dbReference type="Gene3D" id="1.10.10.10">
    <property type="entry name" value="Winged helix-like DNA-binding domain superfamily/Winged helix DNA-binding domain"/>
    <property type="match status" value="1"/>
</dbReference>
<proteinExistence type="predicted"/>
<evidence type="ECO:0000256" key="1">
    <source>
        <dbReference type="ARBA" id="ARBA00023015"/>
    </source>
</evidence>
<evidence type="ECO:0000256" key="4">
    <source>
        <dbReference type="SAM" id="MobiDB-lite"/>
    </source>
</evidence>
<keyword evidence="1" id="KW-0805">Transcription regulation</keyword>
<reference evidence="6" key="1">
    <citation type="submission" date="2022-03" db="EMBL/GenBank/DDBJ databases">
        <title>The complete genome sequence of a Methyloterrigena soli.</title>
        <authorList>
            <person name="Zi Z."/>
        </authorList>
    </citation>
    <scope>NUCLEOTIDE SEQUENCE</scope>
    <source>
        <strain evidence="6">M48</strain>
    </source>
</reference>
<keyword evidence="7" id="KW-1185">Reference proteome</keyword>
<keyword evidence="3" id="KW-0804">Transcription</keyword>
<dbReference type="InterPro" id="IPR036388">
    <property type="entry name" value="WH-like_DNA-bd_sf"/>
</dbReference>
<dbReference type="AlphaFoldDB" id="A0AA41UGS9"/>
<dbReference type="PROSITE" id="PS51118">
    <property type="entry name" value="HTH_HXLR"/>
    <property type="match status" value="1"/>
</dbReference>
<feature type="region of interest" description="Disordered" evidence="4">
    <location>
        <begin position="134"/>
        <end position="161"/>
    </location>
</feature>
<dbReference type="GO" id="GO:0003677">
    <property type="term" value="F:DNA binding"/>
    <property type="evidence" value="ECO:0007669"/>
    <property type="project" value="UniProtKB-KW"/>
</dbReference>
<evidence type="ECO:0000259" key="5">
    <source>
        <dbReference type="PROSITE" id="PS51118"/>
    </source>
</evidence>
<dbReference type="InterPro" id="IPR036390">
    <property type="entry name" value="WH_DNA-bd_sf"/>
</dbReference>
<dbReference type="PANTHER" id="PTHR33204:SF39">
    <property type="entry name" value="TRANSCRIPTIONAL REGULATORY PROTEIN"/>
    <property type="match status" value="1"/>
</dbReference>
<comment type="caution">
    <text evidence="6">The sequence shown here is derived from an EMBL/GenBank/DDBJ whole genome shotgun (WGS) entry which is preliminary data.</text>
</comment>
<sequence>MLVTECVVARRHFLDTRGTILKPIEPHHDCRPVGEILNQIGGKWTVLIINRLAGGPMRFGELKRHVGGISQKMLTATLRDLERDGFVNRTVTPTIPPRVDYELTELGRDLQGPLQAISEWARNNRERVLAARERFEEKNPGARPSRVGRVAMLPEPPPQQL</sequence>
<evidence type="ECO:0000313" key="7">
    <source>
        <dbReference type="Proteomes" id="UP001156140"/>
    </source>
</evidence>
<accession>A0AA41UGS9</accession>
<gene>
    <name evidence="6" type="ORF">ML536_12730</name>
</gene>
<dbReference type="InterPro" id="IPR002577">
    <property type="entry name" value="HTH_HxlR"/>
</dbReference>
<evidence type="ECO:0000313" key="6">
    <source>
        <dbReference type="EMBL" id="MCI0127691.1"/>
    </source>
</evidence>
<dbReference type="PANTHER" id="PTHR33204">
    <property type="entry name" value="TRANSCRIPTIONAL REGULATOR, MARR FAMILY"/>
    <property type="match status" value="1"/>
</dbReference>
<dbReference type="SUPFAM" id="SSF46785">
    <property type="entry name" value="Winged helix' DNA-binding domain"/>
    <property type="match status" value="1"/>
</dbReference>
<feature type="domain" description="HTH hxlR-type" evidence="5">
    <location>
        <begin position="30"/>
        <end position="129"/>
    </location>
</feature>
<keyword evidence="2" id="KW-0238">DNA-binding</keyword>
<dbReference type="Proteomes" id="UP001156140">
    <property type="component" value="Unassembled WGS sequence"/>
</dbReference>